<dbReference type="AlphaFoldDB" id="A0A0G1GSW7"/>
<dbReference type="EMBL" id="LCHM01000027">
    <property type="protein sequence ID" value="KKT37353.1"/>
    <property type="molecule type" value="Genomic_DNA"/>
</dbReference>
<evidence type="ECO:0000313" key="3">
    <source>
        <dbReference type="Proteomes" id="UP000034617"/>
    </source>
</evidence>
<accession>A0A0G1GSW7</accession>
<evidence type="ECO:0000313" key="2">
    <source>
        <dbReference type="EMBL" id="KKT37353.1"/>
    </source>
</evidence>
<organism evidence="2 3">
    <name type="scientific">Candidatus Gottesmanbacteria bacterium GW2011_GWB1_44_11c</name>
    <dbReference type="NCBI Taxonomy" id="1618447"/>
    <lineage>
        <taxon>Bacteria</taxon>
        <taxon>Candidatus Gottesmaniibacteriota</taxon>
    </lineage>
</organism>
<protein>
    <submittedName>
        <fullName evidence="2">Uncharacterized protein</fullName>
    </submittedName>
</protein>
<evidence type="ECO:0000256" key="1">
    <source>
        <dbReference type="SAM" id="Phobius"/>
    </source>
</evidence>
<dbReference type="Proteomes" id="UP000034617">
    <property type="component" value="Unassembled WGS sequence"/>
</dbReference>
<feature type="transmembrane region" description="Helical" evidence="1">
    <location>
        <begin position="20"/>
        <end position="39"/>
    </location>
</feature>
<comment type="caution">
    <text evidence="2">The sequence shown here is derived from an EMBL/GenBank/DDBJ whole genome shotgun (WGS) entry which is preliminary data.</text>
</comment>
<gene>
    <name evidence="2" type="ORF">UW22_C0027G0021</name>
</gene>
<keyword evidence="1" id="KW-0812">Transmembrane</keyword>
<keyword evidence="1" id="KW-1133">Transmembrane helix</keyword>
<sequence length="146" mass="15734">MKNAHTKKNNKPAFGLGKPAQWVLLIGSVILLGVVLWGVQNGTFELRQQAARRNWPTAQSASITCYNSDRTLKPDCTSCTIATCKKQQRVSGNWLPFSGNKICLSAETKTGVCVGGTCVTDGSAGETCPNAQEDSLEWNPDGKRGF</sequence>
<name>A0A0G1GSW7_9BACT</name>
<keyword evidence="1" id="KW-0472">Membrane</keyword>
<proteinExistence type="predicted"/>
<reference evidence="2 3" key="1">
    <citation type="journal article" date="2015" name="Nature">
        <title>rRNA introns, odd ribosomes, and small enigmatic genomes across a large radiation of phyla.</title>
        <authorList>
            <person name="Brown C.T."/>
            <person name="Hug L.A."/>
            <person name="Thomas B.C."/>
            <person name="Sharon I."/>
            <person name="Castelle C.J."/>
            <person name="Singh A."/>
            <person name="Wilkins M.J."/>
            <person name="Williams K.H."/>
            <person name="Banfield J.F."/>
        </authorList>
    </citation>
    <scope>NUCLEOTIDE SEQUENCE [LARGE SCALE GENOMIC DNA]</scope>
</reference>